<dbReference type="InterPro" id="IPR036286">
    <property type="entry name" value="LexA/Signal_pep-like_sf"/>
</dbReference>
<reference evidence="7" key="2">
    <citation type="journal article" date="2024" name="Plant">
        <title>Genomic evolution and insights into agronomic trait innovations of Sesamum species.</title>
        <authorList>
            <person name="Miao H."/>
            <person name="Wang L."/>
            <person name="Qu L."/>
            <person name="Liu H."/>
            <person name="Sun Y."/>
            <person name="Le M."/>
            <person name="Wang Q."/>
            <person name="Wei S."/>
            <person name="Zheng Y."/>
            <person name="Lin W."/>
            <person name="Duan Y."/>
            <person name="Cao H."/>
            <person name="Xiong S."/>
            <person name="Wang X."/>
            <person name="Wei L."/>
            <person name="Li C."/>
            <person name="Ma Q."/>
            <person name="Ju M."/>
            <person name="Zhao R."/>
            <person name="Li G."/>
            <person name="Mu C."/>
            <person name="Tian Q."/>
            <person name="Mei H."/>
            <person name="Zhang T."/>
            <person name="Gao T."/>
            <person name="Zhang H."/>
        </authorList>
    </citation>
    <scope>NUCLEOTIDE SEQUENCE</scope>
    <source>
        <strain evidence="7">KEN8</strain>
    </source>
</reference>
<reference evidence="7" key="1">
    <citation type="submission" date="2020-06" db="EMBL/GenBank/DDBJ databases">
        <authorList>
            <person name="Li T."/>
            <person name="Hu X."/>
            <person name="Zhang T."/>
            <person name="Song X."/>
            <person name="Zhang H."/>
            <person name="Dai N."/>
            <person name="Sheng W."/>
            <person name="Hou X."/>
            <person name="Wei L."/>
        </authorList>
    </citation>
    <scope>NUCLEOTIDE SEQUENCE</scope>
    <source>
        <strain evidence="7">KEN8</strain>
        <tissue evidence="7">Leaf</tissue>
    </source>
</reference>
<evidence type="ECO:0000256" key="5">
    <source>
        <dbReference type="ARBA" id="ARBA00023136"/>
    </source>
</evidence>
<organism evidence="7">
    <name type="scientific">Sesamum calycinum</name>
    <dbReference type="NCBI Taxonomy" id="2727403"/>
    <lineage>
        <taxon>Eukaryota</taxon>
        <taxon>Viridiplantae</taxon>
        <taxon>Streptophyta</taxon>
        <taxon>Embryophyta</taxon>
        <taxon>Tracheophyta</taxon>
        <taxon>Spermatophyta</taxon>
        <taxon>Magnoliopsida</taxon>
        <taxon>eudicotyledons</taxon>
        <taxon>Gunneridae</taxon>
        <taxon>Pentapetalae</taxon>
        <taxon>asterids</taxon>
        <taxon>lamiids</taxon>
        <taxon>Lamiales</taxon>
        <taxon>Pedaliaceae</taxon>
        <taxon>Sesamum</taxon>
    </lineage>
</organism>
<protein>
    <recommendedName>
        <fullName evidence="6">Peptidase S26 domain-containing protein</fullName>
    </recommendedName>
</protein>
<keyword evidence="3" id="KW-0378">Hydrolase</keyword>
<evidence type="ECO:0000256" key="4">
    <source>
        <dbReference type="ARBA" id="ARBA00023128"/>
    </source>
</evidence>
<keyword evidence="5" id="KW-0472">Membrane</keyword>
<dbReference type="SUPFAM" id="SSF51306">
    <property type="entry name" value="LexA/Signal peptidase"/>
    <property type="match status" value="1"/>
</dbReference>
<dbReference type="EMBL" id="JACGWM010000007">
    <property type="protein sequence ID" value="KAL0363550.1"/>
    <property type="molecule type" value="Genomic_DNA"/>
</dbReference>
<evidence type="ECO:0000256" key="3">
    <source>
        <dbReference type="ARBA" id="ARBA00022801"/>
    </source>
</evidence>
<dbReference type="InterPro" id="IPR052064">
    <property type="entry name" value="Mito_IMP1_subunit"/>
</dbReference>
<keyword evidence="4" id="KW-0496">Mitochondrion</keyword>
<feature type="domain" description="Peptidase S26" evidence="6">
    <location>
        <begin position="23"/>
        <end position="92"/>
    </location>
</feature>
<dbReference type="Pfam" id="PF10502">
    <property type="entry name" value="Peptidase_S26"/>
    <property type="match status" value="1"/>
</dbReference>
<dbReference type="InterPro" id="IPR019533">
    <property type="entry name" value="Peptidase_S26"/>
</dbReference>
<dbReference type="GO" id="GO:0006465">
    <property type="term" value="P:signal peptide processing"/>
    <property type="evidence" value="ECO:0007669"/>
    <property type="project" value="InterPro"/>
</dbReference>
<dbReference type="GO" id="GO:0042720">
    <property type="term" value="C:mitochondrial inner membrane peptidase complex"/>
    <property type="evidence" value="ECO:0007669"/>
    <property type="project" value="TreeGrafter"/>
</dbReference>
<dbReference type="CDD" id="cd06530">
    <property type="entry name" value="S26_SPase_I"/>
    <property type="match status" value="1"/>
</dbReference>
<dbReference type="GO" id="GO:0006627">
    <property type="term" value="P:protein processing involved in protein targeting to mitochondrion"/>
    <property type="evidence" value="ECO:0007669"/>
    <property type="project" value="TreeGrafter"/>
</dbReference>
<evidence type="ECO:0000256" key="2">
    <source>
        <dbReference type="ARBA" id="ARBA00022792"/>
    </source>
</evidence>
<dbReference type="AlphaFoldDB" id="A0AAW2Q7S5"/>
<accession>A0AAW2Q7S5</accession>
<dbReference type="PANTHER" id="PTHR12383">
    <property type="entry name" value="PROTEASE FAMILY S26 MITOCHONDRIAL INNER MEMBRANE PROTEASE-RELATED"/>
    <property type="match status" value="1"/>
</dbReference>
<keyword evidence="2" id="KW-0999">Mitochondrion inner membrane</keyword>
<dbReference type="GO" id="GO:0004252">
    <property type="term" value="F:serine-type endopeptidase activity"/>
    <property type="evidence" value="ECO:0007669"/>
    <property type="project" value="InterPro"/>
</dbReference>
<proteinExistence type="predicted"/>
<evidence type="ECO:0000259" key="6">
    <source>
        <dbReference type="Pfam" id="PF10502"/>
    </source>
</evidence>
<comment type="caution">
    <text evidence="7">The sequence shown here is derived from an EMBL/GenBank/DDBJ whole genome shotgun (WGS) entry which is preliminary data.</text>
</comment>
<dbReference type="Gene3D" id="2.10.109.10">
    <property type="entry name" value="Umud Fragment, subunit A"/>
    <property type="match status" value="1"/>
</dbReference>
<sequence length="182" mass="20425">MGMERLQELAPFVKDALHQTARVANAFCFLHVANTYLCSVAKLVGPSMLPTFNHGTYVLTESITSRLGAVGSGDAVLIRSPEEPRKVVAKRVKVWKETLFRALLMATISIDSYHSIHTVKYTRIHLIGELTLPSLYLSYGPRRTSDQLAKQPLDLHLQDHPGRDVGEEIRMIMWFNSSYLSG</sequence>
<comment type="subcellular location">
    <subcellularLocation>
        <location evidence="1">Mitochondrion inner membrane</location>
    </subcellularLocation>
</comment>
<name>A0AAW2Q7S5_9LAMI</name>
<gene>
    <name evidence="7" type="ORF">Scaly_1310200</name>
</gene>
<dbReference type="PANTHER" id="PTHR12383:SF30">
    <property type="entry name" value="MITOCHONDRIAL INNER MEMBRANE PROTEASE SUBUNIT 1-LIKE"/>
    <property type="match status" value="1"/>
</dbReference>
<evidence type="ECO:0000256" key="1">
    <source>
        <dbReference type="ARBA" id="ARBA00004273"/>
    </source>
</evidence>
<evidence type="ECO:0000313" key="7">
    <source>
        <dbReference type="EMBL" id="KAL0363550.1"/>
    </source>
</evidence>